<evidence type="ECO:0000259" key="9">
    <source>
        <dbReference type="Pfam" id="PF00551"/>
    </source>
</evidence>
<evidence type="ECO:0000256" key="3">
    <source>
        <dbReference type="ARBA" id="ARBA00022679"/>
    </source>
</evidence>
<evidence type="ECO:0000256" key="8">
    <source>
        <dbReference type="ARBA" id="ARBA00047664"/>
    </source>
</evidence>
<evidence type="ECO:0000256" key="7">
    <source>
        <dbReference type="ARBA" id="ARBA00041682"/>
    </source>
</evidence>
<evidence type="ECO:0000256" key="2">
    <source>
        <dbReference type="ARBA" id="ARBA00012254"/>
    </source>
</evidence>
<keyword evidence="11" id="KW-1185">Reference proteome</keyword>
<dbReference type="InterPro" id="IPR036477">
    <property type="entry name" value="Formyl_transf_N_sf"/>
</dbReference>
<dbReference type="CDD" id="cd08653">
    <property type="entry name" value="FMT_core_like_3"/>
    <property type="match status" value="1"/>
</dbReference>
<evidence type="ECO:0000256" key="6">
    <source>
        <dbReference type="ARBA" id="ARBA00041324"/>
    </source>
</evidence>
<evidence type="ECO:0000313" key="10">
    <source>
        <dbReference type="EMBL" id="SFF40292.1"/>
    </source>
</evidence>
<dbReference type="EMBL" id="FONH01000016">
    <property type="protein sequence ID" value="SFF40292.1"/>
    <property type="molecule type" value="Genomic_DNA"/>
</dbReference>
<evidence type="ECO:0000256" key="1">
    <source>
        <dbReference type="ARBA" id="ARBA00005054"/>
    </source>
</evidence>
<dbReference type="PROSITE" id="PS00373">
    <property type="entry name" value="GART"/>
    <property type="match status" value="1"/>
</dbReference>
<comment type="pathway">
    <text evidence="1">Purine metabolism; IMP biosynthesis via de novo pathway; N(2)-formyl-N(1)-(5-phospho-D-ribosyl)glycinamide from N(1)-(5-phospho-D-ribosyl)glycinamide (10-formyl THF route): step 1/1.</text>
</comment>
<evidence type="ECO:0000256" key="5">
    <source>
        <dbReference type="ARBA" id="ARBA00038440"/>
    </source>
</evidence>
<keyword evidence="3 10" id="KW-0808">Transferase</keyword>
<dbReference type="RefSeq" id="WP_026635661.1">
    <property type="nucleotide sequence ID" value="NZ_FONH01000016.1"/>
</dbReference>
<organism evidence="10 11">
    <name type="scientific">Dyella marensis</name>
    <dbReference type="NCBI Taxonomy" id="500610"/>
    <lineage>
        <taxon>Bacteria</taxon>
        <taxon>Pseudomonadati</taxon>
        <taxon>Pseudomonadota</taxon>
        <taxon>Gammaproteobacteria</taxon>
        <taxon>Lysobacterales</taxon>
        <taxon>Rhodanobacteraceae</taxon>
        <taxon>Dyella</taxon>
    </lineage>
</organism>
<dbReference type="STRING" id="500610.SAMN02799615_03423"/>
<dbReference type="AlphaFoldDB" id="A0A1I2ID46"/>
<sequence length="256" mass="28311">MPAKPRIALLAGEGWSTNAIYNGLRDEFEIVAVIVERKPSALKMLRYRARTLGWWETFGQFCFILYSRLLSRAADMRIAMLMHRHGLSDTPIPGIAITPVDSANHKRVAALLKKLEPQAVVVNGTRILSKKLLAAVDAPFINTHMGITPAYRGVHGGYWALANDDRERCGVTVHLVDEGVDTGGVLYQARIEVEEEDSFATYPVLQLAAALPLMKAALRDAAEGTLTPRAGEGSSKQWYHPTLWGYWKTKASRGVK</sequence>
<feature type="domain" description="Formyl transferase N-terminal" evidence="9">
    <location>
        <begin position="102"/>
        <end position="201"/>
    </location>
</feature>
<comment type="catalytic activity">
    <reaction evidence="8">
        <text>N(1)-(5-phospho-beta-D-ribosyl)glycinamide + (6R)-10-formyltetrahydrofolate = N(2)-formyl-N(1)-(5-phospho-beta-D-ribosyl)glycinamide + (6S)-5,6,7,8-tetrahydrofolate + H(+)</text>
        <dbReference type="Rhea" id="RHEA:15053"/>
        <dbReference type="ChEBI" id="CHEBI:15378"/>
        <dbReference type="ChEBI" id="CHEBI:57453"/>
        <dbReference type="ChEBI" id="CHEBI:143788"/>
        <dbReference type="ChEBI" id="CHEBI:147286"/>
        <dbReference type="ChEBI" id="CHEBI:195366"/>
        <dbReference type="EC" id="2.1.2.2"/>
    </reaction>
</comment>
<protein>
    <recommendedName>
        <fullName evidence="2">phosphoribosylglycinamide formyltransferase 1</fullName>
        <ecNumber evidence="2">2.1.2.2</ecNumber>
    </recommendedName>
    <alternativeName>
        <fullName evidence="7">5'-phosphoribosylglycinamide transformylase</fullName>
    </alternativeName>
    <alternativeName>
        <fullName evidence="6">GAR transformylase</fullName>
    </alternativeName>
</protein>
<evidence type="ECO:0000313" key="11">
    <source>
        <dbReference type="Proteomes" id="UP000199477"/>
    </source>
</evidence>
<evidence type="ECO:0000256" key="4">
    <source>
        <dbReference type="ARBA" id="ARBA00022755"/>
    </source>
</evidence>
<dbReference type="PANTHER" id="PTHR43369:SF2">
    <property type="entry name" value="PHOSPHORIBOSYLGLYCINAMIDE FORMYLTRANSFERASE"/>
    <property type="match status" value="1"/>
</dbReference>
<proteinExistence type="inferred from homology"/>
<dbReference type="EC" id="2.1.2.2" evidence="2"/>
<name>A0A1I2ID46_9GAMM</name>
<dbReference type="GO" id="GO:0006189">
    <property type="term" value="P:'de novo' IMP biosynthetic process"/>
    <property type="evidence" value="ECO:0007669"/>
    <property type="project" value="TreeGrafter"/>
</dbReference>
<dbReference type="GO" id="GO:0004644">
    <property type="term" value="F:phosphoribosylglycinamide formyltransferase activity"/>
    <property type="evidence" value="ECO:0007669"/>
    <property type="project" value="UniProtKB-EC"/>
</dbReference>
<dbReference type="Proteomes" id="UP000199477">
    <property type="component" value="Unassembled WGS sequence"/>
</dbReference>
<keyword evidence="4" id="KW-0658">Purine biosynthesis</keyword>
<gene>
    <name evidence="10" type="ORF">SAMN02799615_03423</name>
</gene>
<dbReference type="GO" id="GO:0005829">
    <property type="term" value="C:cytosol"/>
    <property type="evidence" value="ECO:0007669"/>
    <property type="project" value="TreeGrafter"/>
</dbReference>
<dbReference type="InterPro" id="IPR001555">
    <property type="entry name" value="GART_AS"/>
</dbReference>
<dbReference type="PANTHER" id="PTHR43369">
    <property type="entry name" value="PHOSPHORIBOSYLGLYCINAMIDE FORMYLTRANSFERASE"/>
    <property type="match status" value="1"/>
</dbReference>
<dbReference type="InterPro" id="IPR002376">
    <property type="entry name" value="Formyl_transf_N"/>
</dbReference>
<dbReference type="Pfam" id="PF00551">
    <property type="entry name" value="Formyl_trans_N"/>
    <property type="match status" value="1"/>
</dbReference>
<reference evidence="11" key="1">
    <citation type="submission" date="2016-10" db="EMBL/GenBank/DDBJ databases">
        <authorList>
            <person name="Varghese N."/>
            <person name="Submissions S."/>
        </authorList>
    </citation>
    <scope>NUCLEOTIDE SEQUENCE [LARGE SCALE GENOMIC DNA]</scope>
    <source>
        <strain evidence="11">UNC178MFTsu3.1</strain>
    </source>
</reference>
<dbReference type="SUPFAM" id="SSF53328">
    <property type="entry name" value="Formyltransferase"/>
    <property type="match status" value="1"/>
</dbReference>
<dbReference type="Gene3D" id="3.40.50.170">
    <property type="entry name" value="Formyl transferase, N-terminal domain"/>
    <property type="match status" value="1"/>
</dbReference>
<accession>A0A1I2ID46</accession>
<comment type="similarity">
    <text evidence="5">Belongs to the GART family.</text>
</comment>